<keyword evidence="5" id="KW-1185">Reference proteome</keyword>
<evidence type="ECO:0000259" key="2">
    <source>
        <dbReference type="Pfam" id="PF22936"/>
    </source>
</evidence>
<gene>
    <name evidence="4" type="ORF">KK1_027345</name>
</gene>
<evidence type="ECO:0008006" key="6">
    <source>
        <dbReference type="Google" id="ProtNLM"/>
    </source>
</evidence>
<accession>A0A151S7U3</accession>
<evidence type="ECO:0000259" key="3">
    <source>
        <dbReference type="Pfam" id="PF25597"/>
    </source>
</evidence>
<dbReference type="Gramene" id="C.cajan_28589.t">
    <property type="protein sequence ID" value="C.cajan_28589.t"/>
    <property type="gene ID" value="C.cajan_28589"/>
</dbReference>
<organism evidence="4 5">
    <name type="scientific">Cajanus cajan</name>
    <name type="common">Pigeon pea</name>
    <name type="synonym">Cajanus indicus</name>
    <dbReference type="NCBI Taxonomy" id="3821"/>
    <lineage>
        <taxon>Eukaryota</taxon>
        <taxon>Viridiplantae</taxon>
        <taxon>Streptophyta</taxon>
        <taxon>Embryophyta</taxon>
        <taxon>Tracheophyta</taxon>
        <taxon>Spermatophyta</taxon>
        <taxon>Magnoliopsida</taxon>
        <taxon>eudicotyledons</taxon>
        <taxon>Gunneridae</taxon>
        <taxon>Pentapetalae</taxon>
        <taxon>rosids</taxon>
        <taxon>fabids</taxon>
        <taxon>Fabales</taxon>
        <taxon>Fabaceae</taxon>
        <taxon>Papilionoideae</taxon>
        <taxon>50 kb inversion clade</taxon>
        <taxon>NPAAA clade</taxon>
        <taxon>indigoferoid/millettioid clade</taxon>
        <taxon>Phaseoleae</taxon>
        <taxon>Cajanus</taxon>
    </lineage>
</organism>
<dbReference type="InterPro" id="IPR054722">
    <property type="entry name" value="PolX-like_BBD"/>
</dbReference>
<dbReference type="Proteomes" id="UP000075243">
    <property type="component" value="Unassembled WGS sequence"/>
</dbReference>
<dbReference type="Pfam" id="PF25597">
    <property type="entry name" value="SH3_retrovirus"/>
    <property type="match status" value="1"/>
</dbReference>
<feature type="domain" description="Retroviral polymerase SH3-like" evidence="3">
    <location>
        <begin position="45"/>
        <end position="91"/>
    </location>
</feature>
<dbReference type="AlphaFoldDB" id="A0A151S7U3"/>
<proteinExistence type="predicted"/>
<name>A0A151S7U3_CAJCA</name>
<feature type="coiled-coil region" evidence="1">
    <location>
        <begin position="95"/>
        <end position="122"/>
    </location>
</feature>
<dbReference type="EMBL" id="KQ483447">
    <property type="protein sequence ID" value="KYP50880.1"/>
    <property type="molecule type" value="Genomic_DNA"/>
</dbReference>
<sequence length="155" mass="17742">MWYMGTGCLRHMTGDKSKFISLQEKESGIVTYKDNNKGKILGLGFDAKVDEGVFIGYSTTSKAYSVFNKRTLVVEESIHLTFDESNTFKKGNLLNDEVEIGNDSTLQEKQNLEKKTTNTNRNLFLTCRIFIKPLPKEIFYKLRTNLGVINESYFT</sequence>
<reference evidence="4" key="1">
    <citation type="journal article" date="2012" name="Nat. Biotechnol.">
        <title>Draft genome sequence of pigeonpea (Cajanus cajan), an orphan legume crop of resource-poor farmers.</title>
        <authorList>
            <person name="Varshney R.K."/>
            <person name="Chen W."/>
            <person name="Li Y."/>
            <person name="Bharti A.K."/>
            <person name="Saxena R.K."/>
            <person name="Schlueter J.A."/>
            <person name="Donoghue M.T."/>
            <person name="Azam S."/>
            <person name="Fan G."/>
            <person name="Whaley A.M."/>
            <person name="Farmer A.D."/>
            <person name="Sheridan J."/>
            <person name="Iwata A."/>
            <person name="Tuteja R."/>
            <person name="Penmetsa R.V."/>
            <person name="Wu W."/>
            <person name="Upadhyaya H.D."/>
            <person name="Yang S.P."/>
            <person name="Shah T."/>
            <person name="Saxena K.B."/>
            <person name="Michael T."/>
            <person name="McCombie W.R."/>
            <person name="Yang B."/>
            <person name="Zhang G."/>
            <person name="Yang H."/>
            <person name="Wang J."/>
            <person name="Spillane C."/>
            <person name="Cook D.R."/>
            <person name="May G.D."/>
            <person name="Xu X."/>
            <person name="Jackson S.A."/>
        </authorList>
    </citation>
    <scope>NUCLEOTIDE SEQUENCE [LARGE SCALE GENOMIC DNA]</scope>
</reference>
<protein>
    <recommendedName>
        <fullName evidence="6">Retrovirus-related Pol polyprotein from transposon TNT 1-94</fullName>
    </recommendedName>
</protein>
<feature type="domain" description="Retrovirus-related Pol polyprotein from transposon TNT 1-94-like beta-barrel" evidence="2">
    <location>
        <begin position="2"/>
        <end position="44"/>
    </location>
</feature>
<evidence type="ECO:0000313" key="4">
    <source>
        <dbReference type="EMBL" id="KYP50880.1"/>
    </source>
</evidence>
<evidence type="ECO:0000256" key="1">
    <source>
        <dbReference type="SAM" id="Coils"/>
    </source>
</evidence>
<keyword evidence="1" id="KW-0175">Coiled coil</keyword>
<dbReference type="Pfam" id="PF22936">
    <property type="entry name" value="Pol_BBD"/>
    <property type="match status" value="1"/>
</dbReference>
<dbReference type="InterPro" id="IPR057670">
    <property type="entry name" value="SH3_retrovirus"/>
</dbReference>
<evidence type="ECO:0000313" key="5">
    <source>
        <dbReference type="Proteomes" id="UP000075243"/>
    </source>
</evidence>